<dbReference type="GO" id="GO:0008168">
    <property type="term" value="F:methyltransferase activity"/>
    <property type="evidence" value="ECO:0007669"/>
    <property type="project" value="UniProtKB-KW"/>
</dbReference>
<feature type="domain" description="Methyltransferase" evidence="1">
    <location>
        <begin position="45"/>
        <end position="142"/>
    </location>
</feature>
<sequence>MLSDTLTVIREFCRAPVHTGALSPSSRGLAEAITVTVPATGDPVVVELGPGTGPFSGAIQRRLGGRGRHLAVEINPRFAEVVSARFPEVEVVRGDAAELVALLKERGVDGADAVVSGLPWAVFSPGAQRSILTAIAASLAPGAAFTTFTYEHARPMPAAIRFRRLLGTVFEEVVTGRTVWSNFPPAVVYHARRSRTPRG</sequence>
<dbReference type="RefSeq" id="WP_184388366.1">
    <property type="nucleotide sequence ID" value="NZ_BAAAJD010000023.1"/>
</dbReference>
<dbReference type="CDD" id="cd02440">
    <property type="entry name" value="AdoMet_MTases"/>
    <property type="match status" value="1"/>
</dbReference>
<keyword evidence="2" id="KW-0808">Transferase</keyword>
<evidence type="ECO:0000313" key="3">
    <source>
        <dbReference type="Proteomes" id="UP000572635"/>
    </source>
</evidence>
<keyword evidence="3" id="KW-1185">Reference proteome</keyword>
<protein>
    <submittedName>
        <fullName evidence="2">Phospholipid N-methyltransferase</fullName>
    </submittedName>
</protein>
<evidence type="ECO:0000313" key="2">
    <source>
        <dbReference type="EMBL" id="MBB5430468.1"/>
    </source>
</evidence>
<dbReference type="Pfam" id="PF13649">
    <property type="entry name" value="Methyltransf_25"/>
    <property type="match status" value="1"/>
</dbReference>
<keyword evidence="2" id="KW-0489">Methyltransferase</keyword>
<organism evidence="2 3">
    <name type="scientific">Nocardiopsis composta</name>
    <dbReference type="NCBI Taxonomy" id="157465"/>
    <lineage>
        <taxon>Bacteria</taxon>
        <taxon>Bacillati</taxon>
        <taxon>Actinomycetota</taxon>
        <taxon>Actinomycetes</taxon>
        <taxon>Streptosporangiales</taxon>
        <taxon>Nocardiopsidaceae</taxon>
        <taxon>Nocardiopsis</taxon>
    </lineage>
</organism>
<dbReference type="AlphaFoldDB" id="A0A7W8QHC3"/>
<proteinExistence type="predicted"/>
<dbReference type="EMBL" id="JACHDB010000001">
    <property type="protein sequence ID" value="MBB5430468.1"/>
    <property type="molecule type" value="Genomic_DNA"/>
</dbReference>
<gene>
    <name evidence="2" type="ORF">HDA36_000552</name>
</gene>
<name>A0A7W8QHC3_9ACTN</name>
<dbReference type="GO" id="GO:0032259">
    <property type="term" value="P:methylation"/>
    <property type="evidence" value="ECO:0007669"/>
    <property type="project" value="UniProtKB-KW"/>
</dbReference>
<accession>A0A7W8QHC3</accession>
<dbReference type="InterPro" id="IPR029063">
    <property type="entry name" value="SAM-dependent_MTases_sf"/>
</dbReference>
<dbReference type="SUPFAM" id="SSF53335">
    <property type="entry name" value="S-adenosyl-L-methionine-dependent methyltransferases"/>
    <property type="match status" value="1"/>
</dbReference>
<reference evidence="2 3" key="1">
    <citation type="submission" date="2020-08" db="EMBL/GenBank/DDBJ databases">
        <title>Sequencing the genomes of 1000 actinobacteria strains.</title>
        <authorList>
            <person name="Klenk H.-P."/>
        </authorList>
    </citation>
    <scope>NUCLEOTIDE SEQUENCE [LARGE SCALE GENOMIC DNA]</scope>
    <source>
        <strain evidence="2 3">DSM 44551</strain>
    </source>
</reference>
<comment type="caution">
    <text evidence="2">The sequence shown here is derived from an EMBL/GenBank/DDBJ whole genome shotgun (WGS) entry which is preliminary data.</text>
</comment>
<evidence type="ECO:0000259" key="1">
    <source>
        <dbReference type="Pfam" id="PF13649"/>
    </source>
</evidence>
<dbReference type="Proteomes" id="UP000572635">
    <property type="component" value="Unassembled WGS sequence"/>
</dbReference>
<dbReference type="Gene3D" id="3.40.50.150">
    <property type="entry name" value="Vaccinia Virus protein VP39"/>
    <property type="match status" value="1"/>
</dbReference>
<dbReference type="InterPro" id="IPR041698">
    <property type="entry name" value="Methyltransf_25"/>
</dbReference>